<evidence type="ECO:0000256" key="10">
    <source>
        <dbReference type="RuleBase" id="RU000488"/>
    </source>
</evidence>
<dbReference type="InterPro" id="IPR023395">
    <property type="entry name" value="MCP_dom_sf"/>
</dbReference>
<evidence type="ECO:0000256" key="5">
    <source>
        <dbReference type="ARBA" id="ARBA00022737"/>
    </source>
</evidence>
<comment type="similarity">
    <text evidence="2 10">Belongs to the mitochondrial carrier (TC 2.A.29) family.</text>
</comment>
<dbReference type="Pfam" id="PF00153">
    <property type="entry name" value="Mito_carr"/>
    <property type="match status" value="3"/>
</dbReference>
<dbReference type="InterPro" id="IPR018108">
    <property type="entry name" value="MCP_transmembrane"/>
</dbReference>
<evidence type="ECO:0000256" key="8">
    <source>
        <dbReference type="ARBA" id="ARBA00023136"/>
    </source>
</evidence>
<dbReference type="PANTHER" id="PTHR45624">
    <property type="entry name" value="MITOCHONDRIAL BASIC AMINO ACIDS TRANSPORTER-RELATED"/>
    <property type="match status" value="1"/>
</dbReference>
<evidence type="ECO:0000256" key="1">
    <source>
        <dbReference type="ARBA" id="ARBA00004225"/>
    </source>
</evidence>
<gene>
    <name evidence="12" type="ORF">DACRYDRAFT_24999</name>
</gene>
<reference evidence="12 13" key="1">
    <citation type="journal article" date="2012" name="Science">
        <title>The Paleozoic origin of enzymatic lignin decomposition reconstructed from 31 fungal genomes.</title>
        <authorList>
            <person name="Floudas D."/>
            <person name="Binder M."/>
            <person name="Riley R."/>
            <person name="Barry K."/>
            <person name="Blanchette R.A."/>
            <person name="Henrissat B."/>
            <person name="Martinez A.T."/>
            <person name="Otillar R."/>
            <person name="Spatafora J.W."/>
            <person name="Yadav J.S."/>
            <person name="Aerts A."/>
            <person name="Benoit I."/>
            <person name="Boyd A."/>
            <person name="Carlson A."/>
            <person name="Copeland A."/>
            <person name="Coutinho P.M."/>
            <person name="de Vries R.P."/>
            <person name="Ferreira P."/>
            <person name="Findley K."/>
            <person name="Foster B."/>
            <person name="Gaskell J."/>
            <person name="Glotzer D."/>
            <person name="Gorecki P."/>
            <person name="Heitman J."/>
            <person name="Hesse C."/>
            <person name="Hori C."/>
            <person name="Igarashi K."/>
            <person name="Jurgens J.A."/>
            <person name="Kallen N."/>
            <person name="Kersten P."/>
            <person name="Kohler A."/>
            <person name="Kuees U."/>
            <person name="Kumar T.K.A."/>
            <person name="Kuo A."/>
            <person name="LaButti K."/>
            <person name="Larrondo L.F."/>
            <person name="Lindquist E."/>
            <person name="Ling A."/>
            <person name="Lombard V."/>
            <person name="Lucas S."/>
            <person name="Lundell T."/>
            <person name="Martin R."/>
            <person name="McLaughlin D.J."/>
            <person name="Morgenstern I."/>
            <person name="Morin E."/>
            <person name="Murat C."/>
            <person name="Nagy L.G."/>
            <person name="Nolan M."/>
            <person name="Ohm R.A."/>
            <person name="Patyshakuliyeva A."/>
            <person name="Rokas A."/>
            <person name="Ruiz-Duenas F.J."/>
            <person name="Sabat G."/>
            <person name="Salamov A."/>
            <person name="Samejima M."/>
            <person name="Schmutz J."/>
            <person name="Slot J.C."/>
            <person name="St John F."/>
            <person name="Stenlid J."/>
            <person name="Sun H."/>
            <person name="Sun S."/>
            <person name="Syed K."/>
            <person name="Tsang A."/>
            <person name="Wiebenga A."/>
            <person name="Young D."/>
            <person name="Pisabarro A."/>
            <person name="Eastwood D.C."/>
            <person name="Martin F."/>
            <person name="Cullen D."/>
            <person name="Grigoriev I.V."/>
            <person name="Hibbett D.S."/>
        </authorList>
    </citation>
    <scope>NUCLEOTIDE SEQUENCE [LARGE SCALE GENOMIC DNA]</scope>
    <source>
        <strain evidence="12 13">DJM-731 SS1</strain>
    </source>
</reference>
<dbReference type="AlphaFoldDB" id="M5FRK1"/>
<evidence type="ECO:0000256" key="3">
    <source>
        <dbReference type="ARBA" id="ARBA00022448"/>
    </source>
</evidence>
<keyword evidence="11" id="KW-0732">Signal</keyword>
<evidence type="ECO:0000313" key="12">
    <source>
        <dbReference type="EMBL" id="EJT97624.1"/>
    </source>
</evidence>
<comment type="subcellular location">
    <subcellularLocation>
        <location evidence="1">Mitochondrion membrane</location>
        <topology evidence="1">Multi-pass membrane protein</topology>
    </subcellularLocation>
</comment>
<keyword evidence="6" id="KW-1133">Transmembrane helix</keyword>
<dbReference type="SUPFAM" id="SSF103506">
    <property type="entry name" value="Mitochondrial carrier"/>
    <property type="match status" value="1"/>
</dbReference>
<keyword evidence="13" id="KW-1185">Reference proteome</keyword>
<keyword evidence="5" id="KW-0677">Repeat</keyword>
<dbReference type="InterPro" id="IPR050567">
    <property type="entry name" value="Mitochondrial_Carrier"/>
</dbReference>
<evidence type="ECO:0000256" key="7">
    <source>
        <dbReference type="ARBA" id="ARBA00023128"/>
    </source>
</evidence>
<dbReference type="OrthoDB" id="270584at2759"/>
<evidence type="ECO:0000313" key="13">
    <source>
        <dbReference type="Proteomes" id="UP000030653"/>
    </source>
</evidence>
<feature type="signal peptide" evidence="11">
    <location>
        <begin position="1"/>
        <end position="22"/>
    </location>
</feature>
<dbReference type="STRING" id="1858805.M5FRK1"/>
<keyword evidence="4 9" id="KW-0812">Transmembrane</keyword>
<evidence type="ECO:0000256" key="11">
    <source>
        <dbReference type="SAM" id="SignalP"/>
    </source>
</evidence>
<name>M5FRK1_DACPD</name>
<dbReference type="Proteomes" id="UP000030653">
    <property type="component" value="Unassembled WGS sequence"/>
</dbReference>
<dbReference type="EMBL" id="JH795876">
    <property type="protein sequence ID" value="EJT97624.1"/>
    <property type="molecule type" value="Genomic_DNA"/>
</dbReference>
<evidence type="ECO:0000256" key="2">
    <source>
        <dbReference type="ARBA" id="ARBA00006375"/>
    </source>
</evidence>
<dbReference type="GeneID" id="63689019"/>
<feature type="repeat" description="Solcar" evidence="9">
    <location>
        <begin position="228"/>
        <end position="319"/>
    </location>
</feature>
<evidence type="ECO:0000256" key="4">
    <source>
        <dbReference type="ARBA" id="ARBA00022692"/>
    </source>
</evidence>
<dbReference type="InterPro" id="IPR002167">
    <property type="entry name" value="GDC-like"/>
</dbReference>
<dbReference type="InterPro" id="IPR002067">
    <property type="entry name" value="MCP"/>
</dbReference>
<dbReference type="OMA" id="MYVCYGA"/>
<dbReference type="GO" id="GO:0005743">
    <property type="term" value="C:mitochondrial inner membrane"/>
    <property type="evidence" value="ECO:0007669"/>
    <property type="project" value="InterPro"/>
</dbReference>
<keyword evidence="8 9" id="KW-0472">Membrane</keyword>
<evidence type="ECO:0000256" key="6">
    <source>
        <dbReference type="ARBA" id="ARBA00022989"/>
    </source>
</evidence>
<organism evidence="12 13">
    <name type="scientific">Dacryopinax primogenitus (strain DJM 731)</name>
    <name type="common">Brown rot fungus</name>
    <dbReference type="NCBI Taxonomy" id="1858805"/>
    <lineage>
        <taxon>Eukaryota</taxon>
        <taxon>Fungi</taxon>
        <taxon>Dikarya</taxon>
        <taxon>Basidiomycota</taxon>
        <taxon>Agaricomycotina</taxon>
        <taxon>Dacrymycetes</taxon>
        <taxon>Dacrymycetales</taxon>
        <taxon>Dacrymycetaceae</taxon>
        <taxon>Dacryopinax</taxon>
    </lineage>
</organism>
<sequence length="328" mass="35692">MTLRFCARIVWIAARVMPRAAGKENADTSSNWDLVVAGSVSGVTTRFVIAPLDVVKIRLQLQSHARSDTTLPVYRGLVQTTATILREEGITGLWKGNIPAELLYLTYGAAQFYTYRTIHLSLTGLGINRSAQDFVAGGAAGAVAAFVTYPFDLLRTRFAAQGSGDLRIYTSLANAVRTIYAKEGVPGFFRGVTAGVGQVIPYMGLFFATYEPTRAFLTRHNEAGALSFSGYESAVAGGFASTVAKTGVFPLDLIRKRLQVQGPTREKYLQKDIAVYEGMRTIVQREGIRGLYRGLGVSLIKAAPNSAITMWSYEVVLRALKSARGDKR</sequence>
<dbReference type="PRINTS" id="PR00926">
    <property type="entry name" value="MITOCARRIER"/>
</dbReference>
<keyword evidence="7" id="KW-0496">Mitochondrion</keyword>
<evidence type="ECO:0000256" key="9">
    <source>
        <dbReference type="PROSITE-ProRule" id="PRU00282"/>
    </source>
</evidence>
<feature type="repeat" description="Solcar" evidence="9">
    <location>
        <begin position="128"/>
        <end position="216"/>
    </location>
</feature>
<dbReference type="PANTHER" id="PTHR45624:SF10">
    <property type="entry name" value="SLC (SOLUTE CARRIER) HOMOLOG"/>
    <property type="match status" value="1"/>
</dbReference>
<feature type="repeat" description="Solcar" evidence="9">
    <location>
        <begin position="29"/>
        <end position="121"/>
    </location>
</feature>
<protein>
    <submittedName>
        <fullName evidence="12">Mitochondrial carrier</fullName>
    </submittedName>
</protein>
<dbReference type="PRINTS" id="PR00928">
    <property type="entry name" value="GRAVESDC"/>
</dbReference>
<dbReference type="GO" id="GO:0022857">
    <property type="term" value="F:transmembrane transporter activity"/>
    <property type="evidence" value="ECO:0007669"/>
    <property type="project" value="TreeGrafter"/>
</dbReference>
<dbReference type="RefSeq" id="XP_040624522.1">
    <property type="nucleotide sequence ID" value="XM_040773957.1"/>
</dbReference>
<dbReference type="PROSITE" id="PS50920">
    <property type="entry name" value="SOLCAR"/>
    <property type="match status" value="3"/>
</dbReference>
<keyword evidence="3 10" id="KW-0813">Transport</keyword>
<feature type="chain" id="PRO_5004067231" evidence="11">
    <location>
        <begin position="23"/>
        <end position="328"/>
    </location>
</feature>
<dbReference type="HOGENOM" id="CLU_015166_10_3_1"/>
<dbReference type="Gene3D" id="1.50.40.10">
    <property type="entry name" value="Mitochondrial carrier domain"/>
    <property type="match status" value="1"/>
</dbReference>
<proteinExistence type="inferred from homology"/>
<accession>M5FRK1</accession>